<sequence length="352" mass="37852">MNPASIPTFDGHNDVALRLYRTATADPATAFLGGQDEAHIDLPKARAGNFAGGFFALFSPSSSRNNYSSMAGERYDIPLPPMLELEAARDPIVTMLSLLLRVERASQGAVTICRDTGAIRSAMARGSIAMLVHLEGADAIDADLHMLDVLHAAGLRSLGPVWSRDTIFGHGVPARFPSSPDCGGGLTAAGERLVRACNDMKIMIDLSHITEQGFWDVARLSKAPLVATHSNAHALCPSSRNLTDRQLDAIRDSGGVVGLCFATSFLRADGNMNPDTGLEVVVRHLEGLLERLGEDRVAIGSDFDGCVVPRDIGTAAGMPLFYEELRRRGYGETLLNKIGWSNWLDVLERTIG</sequence>
<dbReference type="Pfam" id="PF01244">
    <property type="entry name" value="Peptidase_M19"/>
    <property type="match status" value="1"/>
</dbReference>
<dbReference type="OrthoDB" id="9804920at2"/>
<dbReference type="Gene3D" id="3.20.20.140">
    <property type="entry name" value="Metal-dependent hydrolases"/>
    <property type="match status" value="1"/>
</dbReference>
<dbReference type="PANTHER" id="PTHR10443:SF12">
    <property type="entry name" value="DIPEPTIDASE"/>
    <property type="match status" value="1"/>
</dbReference>
<dbReference type="PROSITE" id="PS51365">
    <property type="entry name" value="RENAL_DIPEPTIDASE_2"/>
    <property type="match status" value="1"/>
</dbReference>
<name>A0A5A9GKJ8_AZOLI</name>
<dbReference type="Proteomes" id="UP000324927">
    <property type="component" value="Unassembled WGS sequence"/>
</dbReference>
<keyword evidence="2" id="KW-1185">Reference proteome</keyword>
<organism evidence="1 2">
    <name type="scientific">Azospirillum lipoferum</name>
    <dbReference type="NCBI Taxonomy" id="193"/>
    <lineage>
        <taxon>Bacteria</taxon>
        <taxon>Pseudomonadati</taxon>
        <taxon>Pseudomonadota</taxon>
        <taxon>Alphaproteobacteria</taxon>
        <taxon>Rhodospirillales</taxon>
        <taxon>Azospirillaceae</taxon>
        <taxon>Azospirillum</taxon>
    </lineage>
</organism>
<reference evidence="1 2" key="1">
    <citation type="submission" date="2019-08" db="EMBL/GenBank/DDBJ databases">
        <authorList>
            <person name="Grouzdev D."/>
            <person name="Tikhonova E."/>
            <person name="Kravchenko I."/>
        </authorList>
    </citation>
    <scope>NUCLEOTIDE SEQUENCE [LARGE SCALE GENOMIC DNA]</scope>
    <source>
        <strain evidence="1 2">59b</strain>
    </source>
</reference>
<proteinExistence type="predicted"/>
<dbReference type="CDD" id="cd01301">
    <property type="entry name" value="rDP_like"/>
    <property type="match status" value="1"/>
</dbReference>
<dbReference type="RefSeq" id="WP_149232654.1">
    <property type="nucleotide sequence ID" value="NZ_JALJXJ010000010.1"/>
</dbReference>
<accession>A0A5A9GKJ8</accession>
<gene>
    <name evidence="1" type="ORF">FZ942_19015</name>
</gene>
<protein>
    <submittedName>
        <fullName evidence="1">Membrane dipeptidase</fullName>
    </submittedName>
</protein>
<dbReference type="EMBL" id="VTTN01000007">
    <property type="protein sequence ID" value="KAA0594897.1"/>
    <property type="molecule type" value="Genomic_DNA"/>
</dbReference>
<dbReference type="SUPFAM" id="SSF51556">
    <property type="entry name" value="Metallo-dependent hydrolases"/>
    <property type="match status" value="1"/>
</dbReference>
<comment type="caution">
    <text evidence="1">The sequence shown here is derived from an EMBL/GenBank/DDBJ whole genome shotgun (WGS) entry which is preliminary data.</text>
</comment>
<dbReference type="InterPro" id="IPR032466">
    <property type="entry name" value="Metal_Hydrolase"/>
</dbReference>
<dbReference type="PANTHER" id="PTHR10443">
    <property type="entry name" value="MICROSOMAL DIPEPTIDASE"/>
    <property type="match status" value="1"/>
</dbReference>
<dbReference type="GO" id="GO:0070573">
    <property type="term" value="F:metallodipeptidase activity"/>
    <property type="evidence" value="ECO:0007669"/>
    <property type="project" value="InterPro"/>
</dbReference>
<evidence type="ECO:0000313" key="2">
    <source>
        <dbReference type="Proteomes" id="UP000324927"/>
    </source>
</evidence>
<evidence type="ECO:0000313" key="1">
    <source>
        <dbReference type="EMBL" id="KAA0594897.1"/>
    </source>
</evidence>
<dbReference type="GO" id="GO:0006508">
    <property type="term" value="P:proteolysis"/>
    <property type="evidence" value="ECO:0007669"/>
    <property type="project" value="InterPro"/>
</dbReference>
<dbReference type="AlphaFoldDB" id="A0A5A9GKJ8"/>
<dbReference type="InterPro" id="IPR008257">
    <property type="entry name" value="Pept_M19"/>
</dbReference>